<dbReference type="NCBIfam" id="TIGR00125">
    <property type="entry name" value="cyt_tran_rel"/>
    <property type="match status" value="1"/>
</dbReference>
<dbReference type="HAMAP" id="MF_00244">
    <property type="entry name" value="NaMN_adenylyltr"/>
    <property type="match status" value="1"/>
</dbReference>
<dbReference type="NCBIfam" id="NF000839">
    <property type="entry name" value="PRK00071.1-1"/>
    <property type="match status" value="1"/>
</dbReference>
<dbReference type="Proteomes" id="UP000198519">
    <property type="component" value="Unassembled WGS sequence"/>
</dbReference>
<dbReference type="SUPFAM" id="SSF52374">
    <property type="entry name" value="Nucleotidylyl transferase"/>
    <property type="match status" value="1"/>
</dbReference>
<proteinExistence type="inferred from homology"/>
<protein>
    <recommendedName>
        <fullName evidence="11">Probable nicotinate-nucleotide adenylyltransferase</fullName>
        <ecNumber evidence="11">2.7.7.18</ecNumber>
    </recommendedName>
    <alternativeName>
        <fullName evidence="11">Deamido-NAD(+) diphosphorylase</fullName>
    </alternativeName>
    <alternativeName>
        <fullName evidence="11">Deamido-NAD(+) pyrophosphorylase</fullName>
    </alternativeName>
    <alternativeName>
        <fullName evidence="11">Nicotinate mononucleotide adenylyltransferase</fullName>
        <shortName evidence="11">NaMN adenylyltransferase</shortName>
    </alternativeName>
</protein>
<dbReference type="STRING" id="488535.SAMN04487963_3573"/>
<evidence type="ECO:0000313" key="14">
    <source>
        <dbReference type="Proteomes" id="UP000198519"/>
    </source>
</evidence>
<reference evidence="14" key="1">
    <citation type="submission" date="2016-10" db="EMBL/GenBank/DDBJ databases">
        <authorList>
            <person name="Varghese N."/>
            <person name="Submissions S."/>
        </authorList>
    </citation>
    <scope>NUCLEOTIDE SEQUENCE [LARGE SCALE GENOMIC DNA]</scope>
    <source>
        <strain evidence="14">CGMCC 1.7061</strain>
    </source>
</reference>
<evidence type="ECO:0000256" key="10">
    <source>
        <dbReference type="ARBA" id="ARBA00048721"/>
    </source>
</evidence>
<evidence type="ECO:0000256" key="8">
    <source>
        <dbReference type="ARBA" id="ARBA00022840"/>
    </source>
</evidence>
<evidence type="ECO:0000256" key="3">
    <source>
        <dbReference type="ARBA" id="ARBA00009014"/>
    </source>
</evidence>
<dbReference type="UniPathway" id="UPA00253">
    <property type="reaction ID" value="UER00332"/>
</dbReference>
<dbReference type="PANTHER" id="PTHR39321">
    <property type="entry name" value="NICOTINATE-NUCLEOTIDE ADENYLYLTRANSFERASE-RELATED"/>
    <property type="match status" value="1"/>
</dbReference>
<dbReference type="PANTHER" id="PTHR39321:SF3">
    <property type="entry name" value="PHOSPHOPANTETHEINE ADENYLYLTRANSFERASE"/>
    <property type="match status" value="1"/>
</dbReference>
<dbReference type="Pfam" id="PF01467">
    <property type="entry name" value="CTP_transf_like"/>
    <property type="match status" value="1"/>
</dbReference>
<comment type="similarity">
    <text evidence="3 11">Belongs to the NadD family.</text>
</comment>
<dbReference type="InterPro" id="IPR014729">
    <property type="entry name" value="Rossmann-like_a/b/a_fold"/>
</dbReference>
<dbReference type="OrthoDB" id="5295945at2"/>
<dbReference type="NCBIfam" id="TIGR00482">
    <property type="entry name" value="nicotinate (nicotinamide) nucleotide adenylyltransferase"/>
    <property type="match status" value="1"/>
</dbReference>
<evidence type="ECO:0000256" key="4">
    <source>
        <dbReference type="ARBA" id="ARBA00022642"/>
    </source>
</evidence>
<name>A0A1I4TDZ7_9GAMM</name>
<evidence type="ECO:0000256" key="2">
    <source>
        <dbReference type="ARBA" id="ARBA00005019"/>
    </source>
</evidence>
<comment type="pathway">
    <text evidence="2 11">Cofactor biosynthesis; NAD(+) biosynthesis; deamido-NAD(+) from nicotinate D-ribonucleotide: step 1/1.</text>
</comment>
<dbReference type="CDD" id="cd02165">
    <property type="entry name" value="NMNAT"/>
    <property type="match status" value="1"/>
</dbReference>
<evidence type="ECO:0000256" key="5">
    <source>
        <dbReference type="ARBA" id="ARBA00022679"/>
    </source>
</evidence>
<gene>
    <name evidence="11" type="primary">nadD</name>
    <name evidence="13" type="ORF">SAMN04487963_3573</name>
</gene>
<evidence type="ECO:0000256" key="9">
    <source>
        <dbReference type="ARBA" id="ARBA00023027"/>
    </source>
</evidence>
<evidence type="ECO:0000256" key="11">
    <source>
        <dbReference type="HAMAP-Rule" id="MF_00244"/>
    </source>
</evidence>
<dbReference type="GO" id="GO:0005524">
    <property type="term" value="F:ATP binding"/>
    <property type="evidence" value="ECO:0007669"/>
    <property type="project" value="UniProtKB-KW"/>
</dbReference>
<dbReference type="InterPro" id="IPR005248">
    <property type="entry name" value="NadD/NMNAT"/>
</dbReference>
<keyword evidence="6 11" id="KW-0548">Nucleotidyltransferase</keyword>
<evidence type="ECO:0000256" key="6">
    <source>
        <dbReference type="ARBA" id="ARBA00022695"/>
    </source>
</evidence>
<dbReference type="EMBL" id="FOUE01000007">
    <property type="protein sequence ID" value="SFM74797.1"/>
    <property type="molecule type" value="Genomic_DNA"/>
</dbReference>
<dbReference type="InterPro" id="IPR004821">
    <property type="entry name" value="Cyt_trans-like"/>
</dbReference>
<dbReference type="Gene3D" id="3.40.50.620">
    <property type="entry name" value="HUPs"/>
    <property type="match status" value="1"/>
</dbReference>
<keyword evidence="7 11" id="KW-0547">Nucleotide-binding</keyword>
<accession>A0A1I4TDZ7</accession>
<keyword evidence="5 11" id="KW-0808">Transferase</keyword>
<dbReference type="GO" id="GO:0004515">
    <property type="term" value="F:nicotinate-nucleotide adenylyltransferase activity"/>
    <property type="evidence" value="ECO:0007669"/>
    <property type="project" value="UniProtKB-UniRule"/>
</dbReference>
<dbReference type="GO" id="GO:0009435">
    <property type="term" value="P:NAD+ biosynthetic process"/>
    <property type="evidence" value="ECO:0007669"/>
    <property type="project" value="UniProtKB-UniRule"/>
</dbReference>
<evidence type="ECO:0000256" key="7">
    <source>
        <dbReference type="ARBA" id="ARBA00022741"/>
    </source>
</evidence>
<dbReference type="AlphaFoldDB" id="A0A1I4TDZ7"/>
<keyword evidence="4 11" id="KW-0662">Pyridine nucleotide biosynthesis</keyword>
<dbReference type="RefSeq" id="WP_092026414.1">
    <property type="nucleotide sequence ID" value="NZ_FOUE01000007.1"/>
</dbReference>
<evidence type="ECO:0000256" key="1">
    <source>
        <dbReference type="ARBA" id="ARBA00002324"/>
    </source>
</evidence>
<keyword evidence="14" id="KW-1185">Reference proteome</keyword>
<organism evidence="13 14">
    <name type="scientific">Marinobacter zhejiangensis</name>
    <dbReference type="NCBI Taxonomy" id="488535"/>
    <lineage>
        <taxon>Bacteria</taxon>
        <taxon>Pseudomonadati</taxon>
        <taxon>Pseudomonadota</taxon>
        <taxon>Gammaproteobacteria</taxon>
        <taxon>Pseudomonadales</taxon>
        <taxon>Marinobacteraceae</taxon>
        <taxon>Marinobacter</taxon>
    </lineage>
</organism>
<keyword evidence="9 11" id="KW-0520">NAD</keyword>
<keyword evidence="8 11" id="KW-0067">ATP-binding</keyword>
<comment type="function">
    <text evidence="1 11">Catalyzes the reversible adenylation of nicotinate mononucleotide (NaMN) to nicotinic acid adenine dinucleotide (NaAD).</text>
</comment>
<feature type="domain" description="Cytidyltransferase-like" evidence="12">
    <location>
        <begin position="4"/>
        <end position="183"/>
    </location>
</feature>
<sequence>MRVIYGGTFDPVHNGHLRLAVELREMLAVPELALVPCHIPPHRAHPGAGSQERLELLQLAVAGEPGLVVDDRELARGGASYTADTLRQVRSEVGADEPVVLVMGADAFAGFDRWRDWQAIPELAHVLVVARPGYAFDPDSVPAGLLRTRGCGSAKELASAPCGLFLYQALPLLDISATAVREKICKGLSPRYLLPDVVWQEIQRRELYGFRLPQGNL</sequence>
<evidence type="ECO:0000313" key="13">
    <source>
        <dbReference type="EMBL" id="SFM74797.1"/>
    </source>
</evidence>
<dbReference type="EC" id="2.7.7.18" evidence="11"/>
<evidence type="ECO:0000259" key="12">
    <source>
        <dbReference type="Pfam" id="PF01467"/>
    </source>
</evidence>
<comment type="catalytic activity">
    <reaction evidence="10 11">
        <text>nicotinate beta-D-ribonucleotide + ATP + H(+) = deamido-NAD(+) + diphosphate</text>
        <dbReference type="Rhea" id="RHEA:22860"/>
        <dbReference type="ChEBI" id="CHEBI:15378"/>
        <dbReference type="ChEBI" id="CHEBI:30616"/>
        <dbReference type="ChEBI" id="CHEBI:33019"/>
        <dbReference type="ChEBI" id="CHEBI:57502"/>
        <dbReference type="ChEBI" id="CHEBI:58437"/>
        <dbReference type="EC" id="2.7.7.18"/>
    </reaction>
</comment>